<dbReference type="PANTHER" id="PTHR11439:SF511">
    <property type="match status" value="1"/>
</dbReference>
<keyword evidence="2" id="KW-1185">Reference proteome</keyword>
<proteinExistence type="predicted"/>
<evidence type="ECO:0000313" key="2">
    <source>
        <dbReference type="Proteomes" id="UP001454036"/>
    </source>
</evidence>
<sequence>MFLNQHKYITDIIQDLKLLDARVPATPLAMDWFAEDSNSPLMEDPGQFRRLVGRLLYLNFTRPDFTFDVHHLSQFMQHPTMHHWSAAIHIVKYLKGCPSHGLFYPADSSLHLTAYCDADWAKYTITRRSITGYEIMLGQTLIS</sequence>
<evidence type="ECO:0008006" key="3">
    <source>
        <dbReference type="Google" id="ProtNLM"/>
    </source>
</evidence>
<dbReference type="AlphaFoldDB" id="A0AAV3Q3M4"/>
<dbReference type="SUPFAM" id="SSF56672">
    <property type="entry name" value="DNA/RNA polymerases"/>
    <property type="match status" value="1"/>
</dbReference>
<gene>
    <name evidence="1" type="ORF">LIER_14977</name>
</gene>
<organism evidence="1 2">
    <name type="scientific">Lithospermum erythrorhizon</name>
    <name type="common">Purple gromwell</name>
    <name type="synonym">Lithospermum officinale var. erythrorhizon</name>
    <dbReference type="NCBI Taxonomy" id="34254"/>
    <lineage>
        <taxon>Eukaryota</taxon>
        <taxon>Viridiplantae</taxon>
        <taxon>Streptophyta</taxon>
        <taxon>Embryophyta</taxon>
        <taxon>Tracheophyta</taxon>
        <taxon>Spermatophyta</taxon>
        <taxon>Magnoliopsida</taxon>
        <taxon>eudicotyledons</taxon>
        <taxon>Gunneridae</taxon>
        <taxon>Pentapetalae</taxon>
        <taxon>asterids</taxon>
        <taxon>lamiids</taxon>
        <taxon>Boraginales</taxon>
        <taxon>Boraginaceae</taxon>
        <taxon>Boraginoideae</taxon>
        <taxon>Lithospermeae</taxon>
        <taxon>Lithospermum</taxon>
    </lineage>
</organism>
<evidence type="ECO:0000313" key="1">
    <source>
        <dbReference type="EMBL" id="GAA0157787.1"/>
    </source>
</evidence>
<accession>A0AAV3Q3M4</accession>
<dbReference type="InterPro" id="IPR043502">
    <property type="entry name" value="DNA/RNA_pol_sf"/>
</dbReference>
<dbReference type="PANTHER" id="PTHR11439">
    <property type="entry name" value="GAG-POL-RELATED RETROTRANSPOSON"/>
    <property type="match status" value="1"/>
</dbReference>
<reference evidence="1 2" key="1">
    <citation type="submission" date="2024-01" db="EMBL/GenBank/DDBJ databases">
        <title>The complete chloroplast genome sequence of Lithospermum erythrorhizon: insights into the phylogenetic relationship among Boraginaceae species and the maternal lineages of purple gromwells.</title>
        <authorList>
            <person name="Okada T."/>
            <person name="Watanabe K."/>
        </authorList>
    </citation>
    <scope>NUCLEOTIDE SEQUENCE [LARGE SCALE GENOMIC DNA]</scope>
</reference>
<protein>
    <recommendedName>
        <fullName evidence="3">Polyprotein</fullName>
    </recommendedName>
</protein>
<name>A0AAV3Q3M4_LITER</name>
<dbReference type="Proteomes" id="UP001454036">
    <property type="component" value="Unassembled WGS sequence"/>
</dbReference>
<comment type="caution">
    <text evidence="1">The sequence shown here is derived from an EMBL/GenBank/DDBJ whole genome shotgun (WGS) entry which is preliminary data.</text>
</comment>
<dbReference type="EMBL" id="BAABME010003185">
    <property type="protein sequence ID" value="GAA0157787.1"/>
    <property type="molecule type" value="Genomic_DNA"/>
</dbReference>